<evidence type="ECO:0000256" key="1">
    <source>
        <dbReference type="SAM" id="MobiDB-lite"/>
    </source>
</evidence>
<dbReference type="GO" id="GO:0005737">
    <property type="term" value="C:cytoplasm"/>
    <property type="evidence" value="ECO:0007669"/>
    <property type="project" value="TreeGrafter"/>
</dbReference>
<sequence length="457" mass="51317">MHESWRSTSIRTTTTTSSSPSTNPLDPENFNDVFGGPPRTVLSRQFSGEHDFTSLLFEDVFRKSNRTLPEFNIPVRKTIGGRSSEDEFYSDVFGDSWRSSSRSKSRTSLNLKSNSSSVLSSEELSPFRPAVGDGDGDGDGDDGCFFRPLNVSSKWSITNKMHELQPMVNSPCNSQSFESDYTHKFKGCYSGFSQRVSSPEISTFGPNSYTSVKESIEDLQVNSPASIVSSLNRDQGDETSTIHEEDDEIMDSYVIEINPGKKHERIGESVGVDDAIAWAKQKSQTCELEKELNKREDEEHGCPALEEMHGVDSVPEAQVNESRESSSLDKEKVWTTADTLQELEKDVNLCKQMELELLDEDIKLWSEGKESNIRLLLSSLHHILWPSSGWTMIPLTNLKDNVSVKKAYQKARLYLHPDKLQQRGATISQKYVAEKAFPILQDAWAAFISQDVLLSIK</sequence>
<name>A0AAD8KGU7_TARER</name>
<dbReference type="EMBL" id="JAUHHV010000005">
    <property type="protein sequence ID" value="KAK1422774.1"/>
    <property type="molecule type" value="Genomic_DNA"/>
</dbReference>
<accession>A0AAD8KGU7</accession>
<feature type="compositionally biased region" description="Low complexity" evidence="1">
    <location>
        <begin position="1"/>
        <end position="22"/>
    </location>
</feature>
<dbReference type="GO" id="GO:0072583">
    <property type="term" value="P:clathrin-dependent endocytosis"/>
    <property type="evidence" value="ECO:0007669"/>
    <property type="project" value="TreeGrafter"/>
</dbReference>
<dbReference type="PANTHER" id="PTHR23172:SF69">
    <property type="entry name" value="CHAPERONE DNAJ-DOMAIN SUPERFAMILY PROTEIN"/>
    <property type="match status" value="1"/>
</dbReference>
<feature type="region of interest" description="Disordered" evidence="1">
    <location>
        <begin position="96"/>
        <end position="143"/>
    </location>
</feature>
<organism evidence="2 3">
    <name type="scientific">Tagetes erecta</name>
    <name type="common">African marigold</name>
    <dbReference type="NCBI Taxonomy" id="13708"/>
    <lineage>
        <taxon>Eukaryota</taxon>
        <taxon>Viridiplantae</taxon>
        <taxon>Streptophyta</taxon>
        <taxon>Embryophyta</taxon>
        <taxon>Tracheophyta</taxon>
        <taxon>Spermatophyta</taxon>
        <taxon>Magnoliopsida</taxon>
        <taxon>eudicotyledons</taxon>
        <taxon>Gunneridae</taxon>
        <taxon>Pentapetalae</taxon>
        <taxon>asterids</taxon>
        <taxon>campanulids</taxon>
        <taxon>Asterales</taxon>
        <taxon>Asteraceae</taxon>
        <taxon>Asteroideae</taxon>
        <taxon>Heliantheae alliance</taxon>
        <taxon>Tageteae</taxon>
        <taxon>Tagetes</taxon>
    </lineage>
</organism>
<dbReference type="Proteomes" id="UP001229421">
    <property type="component" value="Unassembled WGS sequence"/>
</dbReference>
<dbReference type="GO" id="GO:0030276">
    <property type="term" value="F:clathrin binding"/>
    <property type="evidence" value="ECO:0007669"/>
    <property type="project" value="TreeGrafter"/>
</dbReference>
<reference evidence="2" key="1">
    <citation type="journal article" date="2023" name="bioRxiv">
        <title>Improved chromosome-level genome assembly for marigold (Tagetes erecta).</title>
        <authorList>
            <person name="Jiang F."/>
            <person name="Yuan L."/>
            <person name="Wang S."/>
            <person name="Wang H."/>
            <person name="Xu D."/>
            <person name="Wang A."/>
            <person name="Fan W."/>
        </authorList>
    </citation>
    <scope>NUCLEOTIDE SEQUENCE</scope>
    <source>
        <strain evidence="2">WSJ</strain>
        <tissue evidence="2">Leaf</tissue>
    </source>
</reference>
<keyword evidence="3" id="KW-1185">Reference proteome</keyword>
<proteinExistence type="predicted"/>
<dbReference type="GO" id="GO:0031982">
    <property type="term" value="C:vesicle"/>
    <property type="evidence" value="ECO:0007669"/>
    <property type="project" value="TreeGrafter"/>
</dbReference>
<comment type="caution">
    <text evidence="2">The sequence shown here is derived from an EMBL/GenBank/DDBJ whole genome shotgun (WGS) entry which is preliminary data.</text>
</comment>
<dbReference type="GO" id="GO:0072318">
    <property type="term" value="P:clathrin coat disassembly"/>
    <property type="evidence" value="ECO:0007669"/>
    <property type="project" value="TreeGrafter"/>
</dbReference>
<gene>
    <name evidence="2" type="ORF">QVD17_18060</name>
</gene>
<dbReference type="SUPFAM" id="SSF46565">
    <property type="entry name" value="Chaperone J-domain"/>
    <property type="match status" value="1"/>
</dbReference>
<dbReference type="AlphaFoldDB" id="A0AAD8KGU7"/>
<feature type="region of interest" description="Disordered" evidence="1">
    <location>
        <begin position="1"/>
        <end position="37"/>
    </location>
</feature>
<dbReference type="FunFam" id="1.10.287.110:FF:000043">
    <property type="entry name" value="J-domain protein required for chloroplast accumulation response 1"/>
    <property type="match status" value="1"/>
</dbReference>
<feature type="compositionally biased region" description="Low complexity" evidence="1">
    <location>
        <begin position="99"/>
        <end position="124"/>
    </location>
</feature>
<dbReference type="PANTHER" id="PTHR23172">
    <property type="entry name" value="AUXILIN/CYCLIN G-ASSOCIATED KINASE-RELATED"/>
    <property type="match status" value="1"/>
</dbReference>
<evidence type="ECO:0000313" key="3">
    <source>
        <dbReference type="Proteomes" id="UP001229421"/>
    </source>
</evidence>
<evidence type="ECO:0000313" key="2">
    <source>
        <dbReference type="EMBL" id="KAK1422774.1"/>
    </source>
</evidence>
<dbReference type="Gene3D" id="1.10.287.110">
    <property type="entry name" value="DnaJ domain"/>
    <property type="match status" value="1"/>
</dbReference>
<dbReference type="InterPro" id="IPR036869">
    <property type="entry name" value="J_dom_sf"/>
</dbReference>
<protein>
    <submittedName>
        <fullName evidence="2">Uncharacterized protein</fullName>
    </submittedName>
</protein>